<dbReference type="InterPro" id="IPR011006">
    <property type="entry name" value="CheY-like_superfamily"/>
</dbReference>
<dbReference type="Pfam" id="PF02518">
    <property type="entry name" value="HATPase_c"/>
    <property type="match status" value="1"/>
</dbReference>
<evidence type="ECO:0000256" key="9">
    <source>
        <dbReference type="ARBA" id="ARBA00022777"/>
    </source>
</evidence>
<dbReference type="InterPro" id="IPR003594">
    <property type="entry name" value="HATPase_dom"/>
</dbReference>
<evidence type="ECO:0000313" key="23">
    <source>
        <dbReference type="Proteomes" id="UP000198569"/>
    </source>
</evidence>
<dbReference type="Pfam" id="PF05227">
    <property type="entry name" value="CHASE3"/>
    <property type="match status" value="1"/>
</dbReference>
<dbReference type="NCBIfam" id="TIGR00229">
    <property type="entry name" value="sensory_box"/>
    <property type="match status" value="2"/>
</dbReference>
<dbReference type="GO" id="GO:0000155">
    <property type="term" value="F:phosphorelay sensor kinase activity"/>
    <property type="evidence" value="ECO:0007669"/>
    <property type="project" value="InterPro"/>
</dbReference>
<name>A0A1H3BQW3_9FLAO</name>
<evidence type="ECO:0000256" key="3">
    <source>
        <dbReference type="ARBA" id="ARBA00012438"/>
    </source>
</evidence>
<dbReference type="PROSITE" id="PS51257">
    <property type="entry name" value="PROKAR_LIPOPROTEIN"/>
    <property type="match status" value="1"/>
</dbReference>
<dbReference type="InterPro" id="IPR036097">
    <property type="entry name" value="HisK_dim/P_sf"/>
</dbReference>
<dbReference type="PROSITE" id="PS50109">
    <property type="entry name" value="HIS_KIN"/>
    <property type="match status" value="1"/>
</dbReference>
<dbReference type="InterPro" id="IPR036890">
    <property type="entry name" value="HATPase_C_sf"/>
</dbReference>
<dbReference type="SMART" id="SM00448">
    <property type="entry name" value="REC"/>
    <property type="match status" value="1"/>
</dbReference>
<dbReference type="FunFam" id="1.10.287.130:FF:000002">
    <property type="entry name" value="Two-component osmosensing histidine kinase"/>
    <property type="match status" value="1"/>
</dbReference>
<dbReference type="SUPFAM" id="SSF55785">
    <property type="entry name" value="PYP-like sensor domain (PAS domain)"/>
    <property type="match status" value="2"/>
</dbReference>
<dbReference type="SUPFAM" id="SSF47226">
    <property type="entry name" value="Histidine-containing phosphotransfer domain, HPT domain"/>
    <property type="match status" value="1"/>
</dbReference>
<evidence type="ECO:0000256" key="8">
    <source>
        <dbReference type="ARBA" id="ARBA00022741"/>
    </source>
</evidence>
<dbReference type="EC" id="2.7.13.3" evidence="3"/>
<keyword evidence="11 17" id="KW-1133">Transmembrane helix</keyword>
<proteinExistence type="predicted"/>
<feature type="domain" description="Response regulatory" evidence="19">
    <location>
        <begin position="867"/>
        <end position="982"/>
    </location>
</feature>
<evidence type="ECO:0000259" key="18">
    <source>
        <dbReference type="PROSITE" id="PS50109"/>
    </source>
</evidence>
<keyword evidence="23" id="KW-1185">Reference proteome</keyword>
<accession>A0A1H3BQW3</accession>
<reference evidence="23" key="1">
    <citation type="submission" date="2016-10" db="EMBL/GenBank/DDBJ databases">
        <authorList>
            <person name="Varghese N."/>
            <person name="Submissions S."/>
        </authorList>
    </citation>
    <scope>NUCLEOTIDE SEQUENCE [LARGE SCALE GENOMIC DNA]</scope>
    <source>
        <strain evidence="23">DSM 15718</strain>
    </source>
</reference>
<sequence length="1120" mass="126206">MKLISEKKFQLYYILVAIILACVLAIFYYNNLKVKSTSDSAELAQEILRKNDNVLLDILDIETGTRGYIISENNLFLETFNNAVLAMNKNLASLSVLTKNNPEQAEQVASLKIKTAEKLVLIRKLIDDRNENLLQESEKTAILKSGKIITDEIKDIISEINYDEYNSLKQRKVENENNIQNAEILFFILLILIFVIFTLVFVIVKNLKIRNDELEAYTASQKLLSNYSHSLIEASQDPLVTININGKITGMNEATVRITGVEREKLIGSDFLDYFTEPQMAQEVYQEVFAKGSVSDSPLTIRHKEGKLTDVLFNGSIYKDDKGVVLGIVIVARDIAEQKWALDLRIANRELAFQNNEKEKRAAELVIANHELAFQNTVKEKRAAELVIANEELLFLNNEKEKRAAELYVANEELIFQTGEKEKRAAELVIADIELDFQTKEKEKREIVNRELESLSKSAKLASQYSLSLIEASRDPLVTISIEGKITDMNEATVKITGLEREKLLNSDFFTYFTEPQKAREVYQEVFAKGSVADSPLTLRHKDGKLTDVLFNGSVYKDEHGNVLGVVVVARDITDQKMIETELIEAKVFAELATGIAEEEKRNAEYAALIAENAVKAKQQFLSNMSHEIRTPMNAIIGFTKVVLKTDLTDKQKEYLSAIKMSGDALIVLINDILDLAKVDAGKMTFEKIPFKLKSSIMSMLHLFETKIQEKNLKLITEYDPNIPAVIVGDPVRLHQIILNLVSNAVKFTSKGKITVSVRLIDEDNENTTVEFAITDTGIGVPKEKIARIFDNFQQASSGTSRIYGGTGLGLAIVKQLVEPQGGTINVESEVGVGTTFSFRLNFQKTNLDAELDTEILELDSDINNIKVLVVEDIALNQLLMKTLLDDFGFERDIAENGKIAIEKLKEKEYDVILMDLQMPVMNGFETTEYIRKTLNSQIPIIALTADVTTVDLAKCKAVGMNDYIAKPVDERLLYSKIVSTVRKTSIIKSAQHKRKDMPKKQKCIDLEYLSVRTKSNPKLMMEMIAAYLQQTPPLINAMRQSLQNKDWALLKSSVHKMIPSFSIMGLSSEFEDMAKKVQDSATAHENMDEINNLVLQLENICNQACKELEIEFNNIKNTN</sequence>
<dbReference type="AlphaFoldDB" id="A0A1H3BQW3"/>
<dbReference type="InterPro" id="IPR036641">
    <property type="entry name" value="HPT_dom_sf"/>
</dbReference>
<dbReference type="SMART" id="SM00387">
    <property type="entry name" value="HATPase_c"/>
    <property type="match status" value="1"/>
</dbReference>
<evidence type="ECO:0000259" key="21">
    <source>
        <dbReference type="PROSITE" id="PS50113"/>
    </source>
</evidence>
<dbReference type="Pfam" id="PF00989">
    <property type="entry name" value="PAS"/>
    <property type="match status" value="1"/>
</dbReference>
<feature type="domain" description="PAC" evidence="21">
    <location>
        <begin position="533"/>
        <end position="585"/>
    </location>
</feature>
<dbReference type="InterPro" id="IPR001789">
    <property type="entry name" value="Sig_transdc_resp-reg_receiver"/>
</dbReference>
<keyword evidence="10" id="KW-0067">ATP-binding</keyword>
<dbReference type="STRING" id="229203.SAMN05444338_11087"/>
<comment type="subunit">
    <text evidence="14">At low DSF concentrations, interacts with RpfF.</text>
</comment>
<feature type="domain" description="PAS" evidence="20">
    <location>
        <begin position="231"/>
        <end position="297"/>
    </location>
</feature>
<dbReference type="SMART" id="SM00086">
    <property type="entry name" value="PAC"/>
    <property type="match status" value="2"/>
</dbReference>
<dbReference type="SUPFAM" id="SSF52172">
    <property type="entry name" value="CheY-like"/>
    <property type="match status" value="1"/>
</dbReference>
<evidence type="ECO:0000256" key="4">
    <source>
        <dbReference type="ARBA" id="ARBA00022475"/>
    </source>
</evidence>
<dbReference type="PROSITE" id="PS50112">
    <property type="entry name" value="PAS"/>
    <property type="match status" value="2"/>
</dbReference>
<dbReference type="CDD" id="cd19410">
    <property type="entry name" value="HK9-like_sensor"/>
    <property type="match status" value="1"/>
</dbReference>
<feature type="transmembrane region" description="Helical" evidence="17">
    <location>
        <begin position="184"/>
        <end position="204"/>
    </location>
</feature>
<dbReference type="PANTHER" id="PTHR45339">
    <property type="entry name" value="HYBRID SIGNAL TRANSDUCTION HISTIDINE KINASE J"/>
    <property type="match status" value="1"/>
</dbReference>
<keyword evidence="8" id="KW-0547">Nucleotide-binding</keyword>
<dbReference type="PROSITE" id="PS50113">
    <property type="entry name" value="PAC"/>
    <property type="match status" value="2"/>
</dbReference>
<feature type="transmembrane region" description="Helical" evidence="17">
    <location>
        <begin position="12"/>
        <end position="29"/>
    </location>
</feature>
<dbReference type="EMBL" id="FNMV01000010">
    <property type="protein sequence ID" value="SDX44175.1"/>
    <property type="molecule type" value="Genomic_DNA"/>
</dbReference>
<comment type="subcellular location">
    <subcellularLocation>
        <location evidence="2">Cell membrane</location>
        <topology evidence="2">Multi-pass membrane protein</topology>
    </subcellularLocation>
</comment>
<dbReference type="Pfam" id="PF13426">
    <property type="entry name" value="PAS_9"/>
    <property type="match status" value="1"/>
</dbReference>
<evidence type="ECO:0000256" key="6">
    <source>
        <dbReference type="ARBA" id="ARBA00022679"/>
    </source>
</evidence>
<dbReference type="SUPFAM" id="SSF55874">
    <property type="entry name" value="ATPase domain of HSP90 chaperone/DNA topoisomerase II/histidine kinase"/>
    <property type="match status" value="1"/>
</dbReference>
<evidence type="ECO:0000259" key="19">
    <source>
        <dbReference type="PROSITE" id="PS50110"/>
    </source>
</evidence>
<dbReference type="GO" id="GO:0005886">
    <property type="term" value="C:plasma membrane"/>
    <property type="evidence" value="ECO:0007669"/>
    <property type="project" value="UniProtKB-SubCell"/>
</dbReference>
<evidence type="ECO:0000256" key="17">
    <source>
        <dbReference type="SAM" id="Phobius"/>
    </source>
</evidence>
<dbReference type="PRINTS" id="PR00344">
    <property type="entry name" value="BCTRLSENSOR"/>
</dbReference>
<evidence type="ECO:0000256" key="13">
    <source>
        <dbReference type="ARBA" id="ARBA00023136"/>
    </source>
</evidence>
<dbReference type="PROSITE" id="PS50110">
    <property type="entry name" value="RESPONSE_REGULATORY"/>
    <property type="match status" value="1"/>
</dbReference>
<dbReference type="RefSeq" id="WP_091433292.1">
    <property type="nucleotide sequence ID" value="NZ_FNMV01000010.1"/>
</dbReference>
<dbReference type="InterPro" id="IPR035965">
    <property type="entry name" value="PAS-like_dom_sf"/>
</dbReference>
<evidence type="ECO:0000256" key="12">
    <source>
        <dbReference type="ARBA" id="ARBA00023012"/>
    </source>
</evidence>
<keyword evidence="4" id="KW-1003">Cell membrane</keyword>
<dbReference type="Pfam" id="PF00512">
    <property type="entry name" value="HisKA"/>
    <property type="match status" value="1"/>
</dbReference>
<protein>
    <recommendedName>
        <fullName evidence="15">Sensory/regulatory protein RpfC</fullName>
        <ecNumber evidence="3">2.7.13.3</ecNumber>
    </recommendedName>
</protein>
<dbReference type="Gene3D" id="3.30.565.10">
    <property type="entry name" value="Histidine kinase-like ATPase, C-terminal domain"/>
    <property type="match status" value="1"/>
</dbReference>
<keyword evidence="12" id="KW-0902">Two-component regulatory system</keyword>
<feature type="domain" description="Histidine kinase" evidence="18">
    <location>
        <begin position="624"/>
        <end position="845"/>
    </location>
</feature>
<dbReference type="SUPFAM" id="SSF47384">
    <property type="entry name" value="Homodimeric domain of signal transducing histidine kinase"/>
    <property type="match status" value="1"/>
</dbReference>
<evidence type="ECO:0000256" key="7">
    <source>
        <dbReference type="ARBA" id="ARBA00022692"/>
    </source>
</evidence>
<dbReference type="InterPro" id="IPR001610">
    <property type="entry name" value="PAC"/>
</dbReference>
<dbReference type="Gene3D" id="1.20.120.160">
    <property type="entry name" value="HPT domain"/>
    <property type="match status" value="1"/>
</dbReference>
<dbReference type="InterPro" id="IPR004358">
    <property type="entry name" value="Sig_transdc_His_kin-like_C"/>
</dbReference>
<dbReference type="OrthoDB" id="9811889at2"/>
<keyword evidence="13 17" id="KW-0472">Membrane</keyword>
<dbReference type="Pfam" id="PF00072">
    <property type="entry name" value="Response_reg"/>
    <property type="match status" value="1"/>
</dbReference>
<evidence type="ECO:0000256" key="15">
    <source>
        <dbReference type="ARBA" id="ARBA00068150"/>
    </source>
</evidence>
<dbReference type="Gene3D" id="3.40.50.2300">
    <property type="match status" value="1"/>
</dbReference>
<evidence type="ECO:0000256" key="5">
    <source>
        <dbReference type="ARBA" id="ARBA00022553"/>
    </source>
</evidence>
<dbReference type="InterPro" id="IPR013767">
    <property type="entry name" value="PAS_fold"/>
</dbReference>
<keyword evidence="9" id="KW-0418">Kinase</keyword>
<dbReference type="PANTHER" id="PTHR45339:SF1">
    <property type="entry name" value="HYBRID SIGNAL TRANSDUCTION HISTIDINE KINASE J"/>
    <property type="match status" value="1"/>
</dbReference>
<evidence type="ECO:0000256" key="11">
    <source>
        <dbReference type="ARBA" id="ARBA00022989"/>
    </source>
</evidence>
<feature type="domain" description="PAS" evidence="20">
    <location>
        <begin position="462"/>
        <end position="535"/>
    </location>
</feature>
<organism evidence="22 23">
    <name type="scientific">Flavobacterium degerlachei</name>
    <dbReference type="NCBI Taxonomy" id="229203"/>
    <lineage>
        <taxon>Bacteria</taxon>
        <taxon>Pseudomonadati</taxon>
        <taxon>Bacteroidota</taxon>
        <taxon>Flavobacteriia</taxon>
        <taxon>Flavobacteriales</taxon>
        <taxon>Flavobacteriaceae</taxon>
        <taxon>Flavobacterium</taxon>
    </lineage>
</organism>
<dbReference type="CDD" id="cd00130">
    <property type="entry name" value="PAS"/>
    <property type="match status" value="2"/>
</dbReference>
<dbReference type="InterPro" id="IPR000700">
    <property type="entry name" value="PAS-assoc_C"/>
</dbReference>
<evidence type="ECO:0000256" key="1">
    <source>
        <dbReference type="ARBA" id="ARBA00000085"/>
    </source>
</evidence>
<comment type="catalytic activity">
    <reaction evidence="1">
        <text>ATP + protein L-histidine = ADP + protein N-phospho-L-histidine.</text>
        <dbReference type="EC" id="2.7.13.3"/>
    </reaction>
</comment>
<evidence type="ECO:0000256" key="16">
    <source>
        <dbReference type="PROSITE-ProRule" id="PRU00169"/>
    </source>
</evidence>
<dbReference type="CDD" id="cd16922">
    <property type="entry name" value="HATPase_EvgS-ArcB-TorS-like"/>
    <property type="match status" value="1"/>
</dbReference>
<evidence type="ECO:0000256" key="14">
    <source>
        <dbReference type="ARBA" id="ARBA00064003"/>
    </source>
</evidence>
<dbReference type="SMART" id="SM00091">
    <property type="entry name" value="PAS"/>
    <property type="match status" value="2"/>
</dbReference>
<feature type="modified residue" description="4-aspartylphosphate" evidence="16">
    <location>
        <position position="916"/>
    </location>
</feature>
<dbReference type="GO" id="GO:0005524">
    <property type="term" value="F:ATP binding"/>
    <property type="evidence" value="ECO:0007669"/>
    <property type="project" value="UniProtKB-KW"/>
</dbReference>
<feature type="domain" description="PAC" evidence="21">
    <location>
        <begin position="295"/>
        <end position="347"/>
    </location>
</feature>
<dbReference type="InterPro" id="IPR003661">
    <property type="entry name" value="HisK_dim/P_dom"/>
</dbReference>
<dbReference type="SMART" id="SM00388">
    <property type="entry name" value="HisKA"/>
    <property type="match status" value="1"/>
</dbReference>
<dbReference type="InterPro" id="IPR005467">
    <property type="entry name" value="His_kinase_dom"/>
</dbReference>
<dbReference type="FunFam" id="3.30.565.10:FF:000010">
    <property type="entry name" value="Sensor histidine kinase RcsC"/>
    <property type="match status" value="1"/>
</dbReference>
<evidence type="ECO:0000256" key="2">
    <source>
        <dbReference type="ARBA" id="ARBA00004651"/>
    </source>
</evidence>
<evidence type="ECO:0000259" key="20">
    <source>
        <dbReference type="PROSITE" id="PS50112"/>
    </source>
</evidence>
<gene>
    <name evidence="22" type="ORF">SAMN05444338_11087</name>
</gene>
<dbReference type="CDD" id="cd17546">
    <property type="entry name" value="REC_hyHK_CKI1_RcsC-like"/>
    <property type="match status" value="1"/>
</dbReference>
<keyword evidence="5 16" id="KW-0597">Phosphoprotein</keyword>
<evidence type="ECO:0000256" key="10">
    <source>
        <dbReference type="ARBA" id="ARBA00022840"/>
    </source>
</evidence>
<keyword evidence="7 17" id="KW-0812">Transmembrane</keyword>
<dbReference type="Gene3D" id="3.30.450.20">
    <property type="entry name" value="PAS domain"/>
    <property type="match status" value="2"/>
</dbReference>
<keyword evidence="6" id="KW-0808">Transferase</keyword>
<dbReference type="Gene3D" id="1.10.287.130">
    <property type="match status" value="1"/>
</dbReference>
<dbReference type="Proteomes" id="UP000198569">
    <property type="component" value="Unassembled WGS sequence"/>
</dbReference>
<dbReference type="InterPro" id="IPR007891">
    <property type="entry name" value="CHASE3"/>
</dbReference>
<evidence type="ECO:0000313" key="22">
    <source>
        <dbReference type="EMBL" id="SDX44175.1"/>
    </source>
</evidence>
<dbReference type="InterPro" id="IPR000014">
    <property type="entry name" value="PAS"/>
</dbReference>
<dbReference type="CDD" id="cd00082">
    <property type="entry name" value="HisKA"/>
    <property type="match status" value="1"/>
</dbReference>
<dbReference type="GO" id="GO:0006355">
    <property type="term" value="P:regulation of DNA-templated transcription"/>
    <property type="evidence" value="ECO:0007669"/>
    <property type="project" value="InterPro"/>
</dbReference>